<evidence type="ECO:0000313" key="1">
    <source>
        <dbReference type="EMBL" id="BFO13869.1"/>
    </source>
</evidence>
<accession>A0AAT9H982</accession>
<sequence>MTVMAERPTTNGTGPGDFEEMRDLLDELRLRDGFKAEVFSMPSVKGYEARETKPFGEKLFLPAPFDRVLDTTGFTVPPATAPAP</sequence>
<organism evidence="1">
    <name type="scientific">Streptomyces haneummycinicus</name>
    <dbReference type="NCBI Taxonomy" id="3074435"/>
    <lineage>
        <taxon>Bacteria</taxon>
        <taxon>Bacillati</taxon>
        <taxon>Actinomycetota</taxon>
        <taxon>Actinomycetes</taxon>
        <taxon>Kitasatosporales</taxon>
        <taxon>Streptomycetaceae</taxon>
        <taxon>Streptomyces</taxon>
    </lineage>
</organism>
<reference evidence="1" key="2">
    <citation type="submission" date="2024-07" db="EMBL/GenBank/DDBJ databases">
        <title>Streptomyces haneummycinica sp. nov., a new antibiotic-producing actinobacterium isolated from marine sediment.</title>
        <authorList>
            <person name="Uemura M."/>
            <person name="Hamada M."/>
            <person name="Hirano S."/>
            <person name="Kobayashi K."/>
            <person name="Ohshiro T."/>
            <person name="Kobayashi T."/>
            <person name="Terahara T."/>
        </authorList>
    </citation>
    <scope>NUCLEOTIDE SEQUENCE</scope>
    <source>
        <strain evidence="1">KM77-8</strain>
    </source>
</reference>
<dbReference type="EMBL" id="AP035768">
    <property type="protein sequence ID" value="BFO13869.1"/>
    <property type="molecule type" value="Genomic_DNA"/>
</dbReference>
<dbReference type="AlphaFoldDB" id="A0AAT9H982"/>
<reference evidence="1" key="1">
    <citation type="submission" date="2024-06" db="EMBL/GenBank/DDBJ databases">
        <authorList>
            <consortium name="consrtm"/>
            <person name="Uemura M."/>
            <person name="Terahara T."/>
        </authorList>
    </citation>
    <scope>NUCLEOTIDE SEQUENCE</scope>
    <source>
        <strain evidence="1">KM77-8</strain>
    </source>
</reference>
<name>A0AAT9H982_9ACTN</name>
<gene>
    <name evidence="1" type="ORF">SHKM778_02570</name>
</gene>
<protein>
    <submittedName>
        <fullName evidence="1">Uncharacterized protein</fullName>
    </submittedName>
</protein>
<proteinExistence type="predicted"/>